<dbReference type="STRING" id="1720063.SAMN05216217_10216"/>
<dbReference type="InterPro" id="IPR009659">
    <property type="entry name" value="DUF1249"/>
</dbReference>
<sequence length="142" mass="16476">MKRPRHQIDLRGLQASCEANYWRLLRLLPAAPGVSRVVDAEQSGQRSRLVLEVLERCPYTTRVRLQSEQSHWFCTLPMEVCLYHDAGMAEVVPAAGRRQYEGSYPYPNRQMLQPDEKLQQNRFLGEWLGFYLSHGLAAESIW</sequence>
<dbReference type="PANTHER" id="PTHR38774">
    <property type="entry name" value="CYTOPLASMIC PROTEIN-RELATED"/>
    <property type="match status" value="1"/>
</dbReference>
<proteinExistence type="predicted"/>
<keyword evidence="2" id="KW-1185">Reference proteome</keyword>
<organism evidence="1 2">
    <name type="scientific">Halopseudomonas yangmingensis</name>
    <dbReference type="NCBI Taxonomy" id="1720063"/>
    <lineage>
        <taxon>Bacteria</taxon>
        <taxon>Pseudomonadati</taxon>
        <taxon>Pseudomonadota</taxon>
        <taxon>Gammaproteobacteria</taxon>
        <taxon>Pseudomonadales</taxon>
        <taxon>Pseudomonadaceae</taxon>
        <taxon>Halopseudomonas</taxon>
    </lineage>
</organism>
<evidence type="ECO:0000313" key="1">
    <source>
        <dbReference type="EMBL" id="SFM20737.1"/>
    </source>
</evidence>
<name>A0A1I4NZL3_9GAMM</name>
<evidence type="ECO:0000313" key="2">
    <source>
        <dbReference type="Proteomes" id="UP000243629"/>
    </source>
</evidence>
<dbReference type="OrthoDB" id="9793663at2"/>
<dbReference type="Proteomes" id="UP000243629">
    <property type="component" value="Unassembled WGS sequence"/>
</dbReference>
<dbReference type="Pfam" id="PF06853">
    <property type="entry name" value="DUF1249"/>
    <property type="match status" value="1"/>
</dbReference>
<reference evidence="2" key="1">
    <citation type="submission" date="2016-10" db="EMBL/GenBank/DDBJ databases">
        <authorList>
            <person name="Varghese N."/>
            <person name="Submissions S."/>
        </authorList>
    </citation>
    <scope>NUCLEOTIDE SEQUENCE [LARGE SCALE GENOMIC DNA]</scope>
    <source>
        <strain evidence="2">DSM 24213</strain>
    </source>
</reference>
<dbReference type="EMBL" id="FOUI01000002">
    <property type="protein sequence ID" value="SFM20737.1"/>
    <property type="molecule type" value="Genomic_DNA"/>
</dbReference>
<dbReference type="RefSeq" id="WP_093472197.1">
    <property type="nucleotide sequence ID" value="NZ_FOUI01000002.1"/>
</dbReference>
<evidence type="ECO:0008006" key="3">
    <source>
        <dbReference type="Google" id="ProtNLM"/>
    </source>
</evidence>
<protein>
    <recommendedName>
        <fullName evidence="3">Cytoplasmic protein</fullName>
    </recommendedName>
</protein>
<gene>
    <name evidence="1" type="ORF">SAMN05216217_10216</name>
</gene>
<dbReference type="PANTHER" id="PTHR38774:SF1">
    <property type="entry name" value="CYTOPLASMIC PROTEIN"/>
    <property type="match status" value="1"/>
</dbReference>
<accession>A0A1I4NZL3</accession>
<dbReference type="AlphaFoldDB" id="A0A1I4NZL3"/>